<feature type="compositionally biased region" description="Low complexity" evidence="1">
    <location>
        <begin position="215"/>
        <end position="228"/>
    </location>
</feature>
<organism evidence="2 3">
    <name type="scientific">Edhazardia aedis (strain USNM 41457)</name>
    <name type="common">Microsporidian parasite</name>
    <dbReference type="NCBI Taxonomy" id="1003232"/>
    <lineage>
        <taxon>Eukaryota</taxon>
        <taxon>Fungi</taxon>
        <taxon>Fungi incertae sedis</taxon>
        <taxon>Microsporidia</taxon>
        <taxon>Edhazardia</taxon>
    </lineage>
</organism>
<evidence type="ECO:0000256" key="1">
    <source>
        <dbReference type="SAM" id="MobiDB-lite"/>
    </source>
</evidence>
<comment type="caution">
    <text evidence="2">The sequence shown here is derived from an EMBL/GenBank/DDBJ whole genome shotgun (WGS) entry which is preliminary data.</text>
</comment>
<feature type="compositionally biased region" description="Basic and acidic residues" evidence="1">
    <location>
        <begin position="166"/>
        <end position="175"/>
    </location>
</feature>
<name>J9DMJ0_EDHAE</name>
<dbReference type="Proteomes" id="UP000003163">
    <property type="component" value="Unassembled WGS sequence"/>
</dbReference>
<reference evidence="3" key="2">
    <citation type="submission" date="2015-07" db="EMBL/GenBank/DDBJ databases">
        <title>Contrasting host-pathogen interactions and genome evolution in two generalist and specialist microsporidian pathogens of mosquitoes.</title>
        <authorList>
            <consortium name="The Broad Institute Genomics Platform"/>
            <consortium name="The Broad Institute Genome Sequencing Center for Infectious Disease"/>
            <person name="Cuomo C.A."/>
            <person name="Sanscrainte N.D."/>
            <person name="Goldberg J.M."/>
            <person name="Heiman D."/>
            <person name="Young S."/>
            <person name="Zeng Q."/>
            <person name="Becnel J.J."/>
            <person name="Birren B.W."/>
        </authorList>
    </citation>
    <scope>NUCLEOTIDE SEQUENCE [LARGE SCALE GENOMIC DNA]</scope>
    <source>
        <strain evidence="3">USNM 41457</strain>
    </source>
</reference>
<feature type="compositionally biased region" description="Basic and acidic residues" evidence="1">
    <location>
        <begin position="122"/>
        <end position="158"/>
    </location>
</feature>
<evidence type="ECO:0000313" key="3">
    <source>
        <dbReference type="Proteomes" id="UP000003163"/>
    </source>
</evidence>
<dbReference type="EMBL" id="AFBI03000065">
    <property type="protein sequence ID" value="EJW02552.1"/>
    <property type="molecule type" value="Genomic_DNA"/>
</dbReference>
<sequence length="251" mass="29770">MFSLQSITKLDINDAIKREEEFKKSASELILSLFNNKIPKFNYENEEMLRTKTEMTFIQNRLKLEKQAGKEDKKLEKKLKSIRQNNNKKTKGKKSEFDLNDFEGDITFEKHRKNLNNDNDDQLEKQFKNKRYNKDEERKGSKRFDRDFKGRGEKRKADSFNTSKKFKSESRHLSEAKSTTFKPNNSRLPDRKRKFERSDKNNFSSNFQGGRKSFDNNMKFSSKNFKGSSKSKNRPGKARRAEMRQKGSNKK</sequence>
<dbReference type="HOGENOM" id="CLU_1107115_0_0_1"/>
<dbReference type="VEuPathDB" id="MicrosporidiaDB:EDEG_03037"/>
<feature type="compositionally biased region" description="Basic residues" evidence="1">
    <location>
        <begin position="80"/>
        <end position="92"/>
    </location>
</feature>
<keyword evidence="3" id="KW-1185">Reference proteome</keyword>
<gene>
    <name evidence="2" type="ORF">EDEG_03037</name>
</gene>
<feature type="region of interest" description="Disordered" evidence="1">
    <location>
        <begin position="68"/>
        <end position="96"/>
    </location>
</feature>
<dbReference type="AlphaFoldDB" id="J9DMJ0"/>
<proteinExistence type="predicted"/>
<feature type="compositionally biased region" description="Basic residues" evidence="1">
    <location>
        <begin position="229"/>
        <end position="238"/>
    </location>
</feature>
<feature type="compositionally biased region" description="Basic and acidic residues" evidence="1">
    <location>
        <begin position="68"/>
        <end position="79"/>
    </location>
</feature>
<reference evidence="2 3" key="1">
    <citation type="submission" date="2011-08" db="EMBL/GenBank/DDBJ databases">
        <authorList>
            <person name="Liu Z.J."/>
            <person name="Shi F.L."/>
            <person name="Lu J.Q."/>
            <person name="Li M."/>
            <person name="Wang Z.L."/>
        </authorList>
    </citation>
    <scope>NUCLEOTIDE SEQUENCE [LARGE SCALE GENOMIC DNA]</scope>
    <source>
        <strain evidence="2 3">USNM 41457</strain>
    </source>
</reference>
<dbReference type="InParanoid" id="J9DMJ0"/>
<protein>
    <submittedName>
        <fullName evidence="2">Uncharacterized protein</fullName>
    </submittedName>
</protein>
<accession>J9DMJ0</accession>
<evidence type="ECO:0000313" key="2">
    <source>
        <dbReference type="EMBL" id="EJW02552.1"/>
    </source>
</evidence>
<feature type="region of interest" description="Disordered" evidence="1">
    <location>
        <begin position="110"/>
        <end position="251"/>
    </location>
</feature>
<feature type="compositionally biased region" description="Polar residues" evidence="1">
    <location>
        <begin position="176"/>
        <end position="187"/>
    </location>
</feature>